<dbReference type="Gene3D" id="3.10.180.10">
    <property type="entry name" value="2,3-Dihydroxybiphenyl 1,2-Dioxygenase, domain 1"/>
    <property type="match status" value="1"/>
</dbReference>
<evidence type="ECO:0000259" key="1">
    <source>
        <dbReference type="PROSITE" id="PS51819"/>
    </source>
</evidence>
<organism evidence="2 3">
    <name type="scientific">Sedimentitalea todarodis</name>
    <dbReference type="NCBI Taxonomy" id="1631240"/>
    <lineage>
        <taxon>Bacteria</taxon>
        <taxon>Pseudomonadati</taxon>
        <taxon>Pseudomonadota</taxon>
        <taxon>Alphaproteobacteria</taxon>
        <taxon>Rhodobacterales</taxon>
        <taxon>Paracoccaceae</taxon>
        <taxon>Sedimentitalea</taxon>
    </lineage>
</organism>
<dbReference type="PANTHER" id="PTHR33993:SF2">
    <property type="entry name" value="VOC DOMAIN-CONTAINING PROTEIN"/>
    <property type="match status" value="1"/>
</dbReference>
<evidence type="ECO:0000313" key="2">
    <source>
        <dbReference type="EMBL" id="MDU9003838.1"/>
    </source>
</evidence>
<dbReference type="EMBL" id="JASMWN010000005">
    <property type="protein sequence ID" value="MDU9003838.1"/>
    <property type="molecule type" value="Genomic_DNA"/>
</dbReference>
<dbReference type="CDD" id="cd07247">
    <property type="entry name" value="SgaA_N_like"/>
    <property type="match status" value="1"/>
</dbReference>
<dbReference type="InterPro" id="IPR037523">
    <property type="entry name" value="VOC_core"/>
</dbReference>
<dbReference type="PROSITE" id="PS51819">
    <property type="entry name" value="VOC"/>
    <property type="match status" value="1"/>
</dbReference>
<dbReference type="Pfam" id="PF00903">
    <property type="entry name" value="Glyoxalase"/>
    <property type="match status" value="1"/>
</dbReference>
<comment type="caution">
    <text evidence="2">The sequence shown here is derived from an EMBL/GenBank/DDBJ whole genome shotgun (WGS) entry which is preliminary data.</text>
</comment>
<accession>A0ABU3VCN0</accession>
<keyword evidence="3" id="KW-1185">Reference proteome</keyword>
<sequence>MTNLPENALVWAEIPVSDLDKAIAFYTTVTGGSLNRTETGPNPIADFQTLDNGVALHLYPGKPAEDGRGPTLHLASAGTLEETMNRVTDAGGKVLSPIIDIPPGRFFYATDPDGNSIGFFKMRS</sequence>
<dbReference type="InterPro" id="IPR052164">
    <property type="entry name" value="Anthracycline_SecMetBiosynth"/>
</dbReference>
<dbReference type="SUPFAM" id="SSF54593">
    <property type="entry name" value="Glyoxalase/Bleomycin resistance protein/Dihydroxybiphenyl dioxygenase"/>
    <property type="match status" value="1"/>
</dbReference>
<proteinExistence type="predicted"/>
<evidence type="ECO:0000313" key="3">
    <source>
        <dbReference type="Proteomes" id="UP001255416"/>
    </source>
</evidence>
<protein>
    <submittedName>
        <fullName evidence="2">VOC family protein</fullName>
    </submittedName>
</protein>
<dbReference type="PANTHER" id="PTHR33993">
    <property type="entry name" value="GLYOXALASE-RELATED"/>
    <property type="match status" value="1"/>
</dbReference>
<dbReference type="InterPro" id="IPR029068">
    <property type="entry name" value="Glyas_Bleomycin-R_OHBP_Dase"/>
</dbReference>
<dbReference type="InterPro" id="IPR004360">
    <property type="entry name" value="Glyas_Fos-R_dOase_dom"/>
</dbReference>
<gene>
    <name evidence="2" type="ORF">QO231_08220</name>
</gene>
<dbReference type="RefSeq" id="WP_316775037.1">
    <property type="nucleotide sequence ID" value="NZ_JASMWN010000005.1"/>
</dbReference>
<dbReference type="Proteomes" id="UP001255416">
    <property type="component" value="Unassembled WGS sequence"/>
</dbReference>
<reference evidence="3" key="1">
    <citation type="submission" date="2023-05" db="EMBL/GenBank/DDBJ databases">
        <title>Sedimentitalea sp. nov. JM2-8.</title>
        <authorList>
            <person name="Huang J."/>
        </authorList>
    </citation>
    <scope>NUCLEOTIDE SEQUENCE [LARGE SCALE GENOMIC DNA]</scope>
    <source>
        <strain evidence="3">KHS03</strain>
    </source>
</reference>
<name>A0ABU3VCN0_9RHOB</name>
<feature type="domain" description="VOC" evidence="1">
    <location>
        <begin position="8"/>
        <end position="122"/>
    </location>
</feature>